<accession>A0A1M5N8T3</accession>
<protein>
    <recommendedName>
        <fullName evidence="3">HTH cro/C1-type domain-containing protein</fullName>
    </recommendedName>
</protein>
<dbReference type="Gene3D" id="1.10.260.40">
    <property type="entry name" value="lambda repressor-like DNA-binding domains"/>
    <property type="match status" value="1"/>
</dbReference>
<dbReference type="STRING" id="468056.SAMN05443549_107153"/>
<proteinExistence type="predicted"/>
<dbReference type="InterPro" id="IPR010982">
    <property type="entry name" value="Lambda_DNA-bd_dom_sf"/>
</dbReference>
<sequence length="129" mass="14977">MKNTSISERILQMTDFLQISINDFAKKLGYSRSQAIYDVVNGKSKPSFDFFDKLYNSVYSETFNPEWLLTGKGEMLKTQSENQNILNDPGEEYGPDYKELYLREKEIVDVLKNHIRNLELQLGIKRNAG</sequence>
<dbReference type="AlphaFoldDB" id="A0A1M5N8T3"/>
<evidence type="ECO:0000313" key="2">
    <source>
        <dbReference type="Proteomes" id="UP000184516"/>
    </source>
</evidence>
<evidence type="ECO:0000313" key="1">
    <source>
        <dbReference type="EMBL" id="SHG85950.1"/>
    </source>
</evidence>
<name>A0A1M5N8T3_9FLAO</name>
<dbReference type="Proteomes" id="UP000184516">
    <property type="component" value="Unassembled WGS sequence"/>
</dbReference>
<dbReference type="RefSeq" id="WP_073371607.1">
    <property type="nucleotide sequence ID" value="NZ_FQWB01000007.1"/>
</dbReference>
<dbReference type="CDD" id="cd00093">
    <property type="entry name" value="HTH_XRE"/>
    <property type="match status" value="1"/>
</dbReference>
<dbReference type="OrthoDB" id="796548at2"/>
<dbReference type="EMBL" id="FQWB01000007">
    <property type="protein sequence ID" value="SHG85950.1"/>
    <property type="molecule type" value="Genomic_DNA"/>
</dbReference>
<dbReference type="InterPro" id="IPR001387">
    <property type="entry name" value="Cro/C1-type_HTH"/>
</dbReference>
<evidence type="ECO:0008006" key="3">
    <source>
        <dbReference type="Google" id="ProtNLM"/>
    </source>
</evidence>
<keyword evidence="2" id="KW-1185">Reference proteome</keyword>
<dbReference type="SUPFAM" id="SSF47413">
    <property type="entry name" value="lambda repressor-like DNA-binding domains"/>
    <property type="match status" value="1"/>
</dbReference>
<dbReference type="GO" id="GO:0003677">
    <property type="term" value="F:DNA binding"/>
    <property type="evidence" value="ECO:0007669"/>
    <property type="project" value="InterPro"/>
</dbReference>
<gene>
    <name evidence="1" type="ORF">SAMN05443549_107153</name>
</gene>
<reference evidence="2" key="1">
    <citation type="submission" date="2016-11" db="EMBL/GenBank/DDBJ databases">
        <authorList>
            <person name="Varghese N."/>
            <person name="Submissions S."/>
        </authorList>
    </citation>
    <scope>NUCLEOTIDE SEQUENCE [LARGE SCALE GENOMIC DNA]</scope>
    <source>
        <strain evidence="2">DSM 19978</strain>
    </source>
</reference>
<organism evidence="1 2">
    <name type="scientific">Flavobacterium fluvii</name>
    <dbReference type="NCBI Taxonomy" id="468056"/>
    <lineage>
        <taxon>Bacteria</taxon>
        <taxon>Pseudomonadati</taxon>
        <taxon>Bacteroidota</taxon>
        <taxon>Flavobacteriia</taxon>
        <taxon>Flavobacteriales</taxon>
        <taxon>Flavobacteriaceae</taxon>
        <taxon>Flavobacterium</taxon>
    </lineage>
</organism>